<organism evidence="2 3">
    <name type="scientific">Athelia psychrophila</name>
    <dbReference type="NCBI Taxonomy" id="1759441"/>
    <lineage>
        <taxon>Eukaryota</taxon>
        <taxon>Fungi</taxon>
        <taxon>Dikarya</taxon>
        <taxon>Basidiomycota</taxon>
        <taxon>Agaricomycotina</taxon>
        <taxon>Agaricomycetes</taxon>
        <taxon>Agaricomycetidae</taxon>
        <taxon>Atheliales</taxon>
        <taxon>Atheliaceae</taxon>
        <taxon>Athelia</taxon>
    </lineage>
</organism>
<keyword evidence="3" id="KW-1185">Reference proteome</keyword>
<protein>
    <recommendedName>
        <fullName evidence="4">Helicase C-terminal domain-containing protein</fullName>
    </recommendedName>
</protein>
<evidence type="ECO:0000313" key="3">
    <source>
        <dbReference type="Proteomes" id="UP000076532"/>
    </source>
</evidence>
<reference evidence="2 3" key="1">
    <citation type="journal article" date="2016" name="Mol. Biol. Evol.">
        <title>Comparative Genomics of Early-Diverging Mushroom-Forming Fungi Provides Insights into the Origins of Lignocellulose Decay Capabilities.</title>
        <authorList>
            <person name="Nagy L.G."/>
            <person name="Riley R."/>
            <person name="Tritt A."/>
            <person name="Adam C."/>
            <person name="Daum C."/>
            <person name="Floudas D."/>
            <person name="Sun H."/>
            <person name="Yadav J.S."/>
            <person name="Pangilinan J."/>
            <person name="Larsson K.H."/>
            <person name="Matsuura K."/>
            <person name="Barry K."/>
            <person name="Labutti K."/>
            <person name="Kuo R."/>
            <person name="Ohm R.A."/>
            <person name="Bhattacharya S.S."/>
            <person name="Shirouzu T."/>
            <person name="Yoshinaga Y."/>
            <person name="Martin F.M."/>
            <person name="Grigoriev I.V."/>
            <person name="Hibbett D.S."/>
        </authorList>
    </citation>
    <scope>NUCLEOTIDE SEQUENCE [LARGE SCALE GENOMIC DNA]</scope>
    <source>
        <strain evidence="2 3">CBS 109695</strain>
    </source>
</reference>
<accession>A0A167T5T5</accession>
<dbReference type="OrthoDB" id="3260945at2759"/>
<dbReference type="AlphaFoldDB" id="A0A167T5T5"/>
<gene>
    <name evidence="2" type="ORF">FIBSPDRAFT_602517</name>
</gene>
<dbReference type="Proteomes" id="UP000076532">
    <property type="component" value="Unassembled WGS sequence"/>
</dbReference>
<feature type="region of interest" description="Disordered" evidence="1">
    <location>
        <begin position="236"/>
        <end position="280"/>
    </location>
</feature>
<name>A0A167T5T5_9AGAM</name>
<evidence type="ECO:0000256" key="1">
    <source>
        <dbReference type="SAM" id="MobiDB-lite"/>
    </source>
</evidence>
<proteinExistence type="predicted"/>
<evidence type="ECO:0008006" key="4">
    <source>
        <dbReference type="Google" id="ProtNLM"/>
    </source>
</evidence>
<dbReference type="EMBL" id="KV418443">
    <property type="protein sequence ID" value="KZP02593.1"/>
    <property type="molecule type" value="Genomic_DNA"/>
</dbReference>
<evidence type="ECO:0000313" key="2">
    <source>
        <dbReference type="EMBL" id="KZP02593.1"/>
    </source>
</evidence>
<sequence>MMLRMNTNAREYGNLPCRVLPVGLVITPTKVLSANIVPANSMLYETNTDTLHIGQRTCSARRICYRPGESTDLVADSLDMTSDDFTLLRRSNERSNTQLILESLTHGLGRCYFPCLLPYLKSGRKTVIHCRSMDLVLRGYIYVLHTGATWWSGENGKSEDVSLASGPRRKQGDSAAARRRSALSFTTIAFANGLNIKTLLDSISLGVGDTMDHMWQEKGRVGRDPSSQARGAIFVQQSVLKSDEENDRKSRRSLQRHFPLPSWRQDHRNQRPFLEGRPQN</sequence>